<reference evidence="1" key="1">
    <citation type="submission" date="2025-03" db="EMBL/GenBank/DDBJ databases">
        <authorList>
            <consortium name="ELIXIR-Norway"/>
            <consortium name="Elixir Norway"/>
        </authorList>
    </citation>
    <scope>NUCLEOTIDE SEQUENCE</scope>
</reference>
<dbReference type="Proteomes" id="UP001162501">
    <property type="component" value="Unassembled WGS sequence"/>
</dbReference>
<feature type="non-terminal residue" evidence="1">
    <location>
        <position position="455"/>
    </location>
</feature>
<feature type="non-terminal residue" evidence="1">
    <location>
        <position position="1"/>
    </location>
</feature>
<comment type="caution">
    <text evidence="1">The sequence shown here is derived from an EMBL/GenBank/DDBJ whole genome shotgun (WGS) entry which is preliminary data.</text>
</comment>
<proteinExistence type="predicted"/>
<gene>
    <name evidence="1" type="ORF">MRATA1EN22A_LOCUS29431</name>
</gene>
<protein>
    <submittedName>
        <fullName evidence="1">Uncharacterized protein</fullName>
    </submittedName>
</protein>
<evidence type="ECO:0000313" key="1">
    <source>
        <dbReference type="EMBL" id="CAM9174959.1"/>
    </source>
</evidence>
<organism evidence="1 2">
    <name type="scientific">Rangifer tarandus platyrhynchus</name>
    <name type="common">Svalbard reindeer</name>
    <dbReference type="NCBI Taxonomy" id="3082113"/>
    <lineage>
        <taxon>Eukaryota</taxon>
        <taxon>Metazoa</taxon>
        <taxon>Chordata</taxon>
        <taxon>Craniata</taxon>
        <taxon>Vertebrata</taxon>
        <taxon>Euteleostomi</taxon>
        <taxon>Mammalia</taxon>
        <taxon>Eutheria</taxon>
        <taxon>Laurasiatheria</taxon>
        <taxon>Artiodactyla</taxon>
        <taxon>Ruminantia</taxon>
        <taxon>Pecora</taxon>
        <taxon>Cervidae</taxon>
        <taxon>Odocoileinae</taxon>
        <taxon>Rangifer</taxon>
    </lineage>
</organism>
<dbReference type="EMBL" id="CATOBB020000612">
    <property type="protein sequence ID" value="CAM9174959.1"/>
    <property type="molecule type" value="Genomic_DNA"/>
</dbReference>
<evidence type="ECO:0000313" key="2">
    <source>
        <dbReference type="Proteomes" id="UP001162501"/>
    </source>
</evidence>
<name>A0ACB1KFS1_RANTA</name>
<sequence length="455" mass="50091">GLRSVQAPPPLEQQTTDNALPSPQCDEEQETAAAPLFFHQLAPHQQQQHLRQHNDCGRIVTTRSLRSFSRSRSLEDATAPLSHQLAPQQQQRRRKHDDCGRVTRPRFLRSTSRSCSLDFSTLCPPSRRFRQYRRLSSPAGIRSFSQYRRFSTPAGMCNLSQYGRLTIPAGMRLLAPAAAAAGGGVNVRLLLLPCERAEQPQRLLMLPGRRQGLLRAQPPKAYTYTHGVYTYIREQVVVQRHYEQQQRQQGGEEPAREWAQLQALLEMEDPQLRIIYLLMRFLCQHIRRRQVHQRSRKQPRPSPRFPRAAADESASVCFAALPPTVEGRLLVDALPHLACAASARAAAAPEATNSFAALPTAVADDSASTGFAARPPPAPGGSKRTRSAGLPTTVADGSASACFAALPPTAADGLPHRSLQMLPNSSVRSTWSSSARACFVALPTAQPLPTIPRVP</sequence>
<accession>A0ACB1KFS1</accession>